<sequence length="269" mass="29414">MTQSKPFSAFVLEFVWRTDQGRMRQRNEDAIVVRPDWGVVVVADGIGGSTAGHVASRLATETIAERLGRSSDPRSDAERWRLYLQATVEEANIAILRYAKEHSDCSGMGTTVVTGVVGWDWLAFAYVGDSRLYRLHGETLTQLSRDHSFIQKVVDQGFFDTREDARRYGISDNILTRALGSLPSVTVSADTVEIATGDVFLFCTDGLSGMVPDDWLRQILLAAKSETLEVAADALVQLANERGGTDNITLALVRVGECLRNSSATDAPA</sequence>
<dbReference type="PROSITE" id="PS51746">
    <property type="entry name" value="PPM_2"/>
    <property type="match status" value="1"/>
</dbReference>
<dbReference type="EMBL" id="CP048029">
    <property type="protein sequence ID" value="QIK38420.1"/>
    <property type="molecule type" value="Genomic_DNA"/>
</dbReference>
<dbReference type="CDD" id="cd00143">
    <property type="entry name" value="PP2Cc"/>
    <property type="match status" value="1"/>
</dbReference>
<dbReference type="Pfam" id="PF13672">
    <property type="entry name" value="PP2C_2"/>
    <property type="match status" value="1"/>
</dbReference>
<dbReference type="SMART" id="SM00332">
    <property type="entry name" value="PP2Cc"/>
    <property type="match status" value="1"/>
</dbReference>
<reference evidence="3" key="1">
    <citation type="submission" date="2020-01" db="EMBL/GenBank/DDBJ databases">
        <title>Caldichromatium gen. nov., sp. nov., a thermophilic purple sulfur bacterium member of the family Chromatiaceae isolated from Nakabusa hot spring, Japan.</title>
        <authorList>
            <person name="Saini M.K."/>
            <person name="Hanada S."/>
            <person name="Tank M."/>
        </authorList>
    </citation>
    <scope>NUCLEOTIDE SEQUENCE [LARGE SCALE GENOMIC DNA]</scope>
    <source>
        <strain evidence="3">No.7</strain>
    </source>
</reference>
<dbReference type="InterPro" id="IPR036457">
    <property type="entry name" value="PPM-type-like_dom_sf"/>
</dbReference>
<dbReference type="Proteomes" id="UP000502699">
    <property type="component" value="Chromosome"/>
</dbReference>
<organism evidence="2 3">
    <name type="scientific">Caldichromatium japonicum</name>
    <dbReference type="NCBI Taxonomy" id="2699430"/>
    <lineage>
        <taxon>Bacteria</taxon>
        <taxon>Pseudomonadati</taxon>
        <taxon>Pseudomonadota</taxon>
        <taxon>Gammaproteobacteria</taxon>
        <taxon>Chromatiales</taxon>
        <taxon>Chromatiaceae</taxon>
        <taxon>Caldichromatium</taxon>
    </lineage>
</organism>
<dbReference type="GO" id="GO:0004722">
    <property type="term" value="F:protein serine/threonine phosphatase activity"/>
    <property type="evidence" value="ECO:0007669"/>
    <property type="project" value="InterPro"/>
</dbReference>
<name>A0A6G7VEU4_9GAMM</name>
<evidence type="ECO:0000313" key="3">
    <source>
        <dbReference type="Proteomes" id="UP000502699"/>
    </source>
</evidence>
<dbReference type="Gene3D" id="3.60.40.10">
    <property type="entry name" value="PPM-type phosphatase domain"/>
    <property type="match status" value="1"/>
</dbReference>
<evidence type="ECO:0000313" key="2">
    <source>
        <dbReference type="EMBL" id="QIK38420.1"/>
    </source>
</evidence>
<dbReference type="RefSeq" id="WP_166271179.1">
    <property type="nucleotide sequence ID" value="NZ_CP048029.1"/>
</dbReference>
<dbReference type="SUPFAM" id="SSF81606">
    <property type="entry name" value="PP2C-like"/>
    <property type="match status" value="1"/>
</dbReference>
<dbReference type="InterPro" id="IPR001932">
    <property type="entry name" value="PPM-type_phosphatase-like_dom"/>
</dbReference>
<gene>
    <name evidence="2" type="ORF">GWK36_11010</name>
</gene>
<dbReference type="AlphaFoldDB" id="A0A6G7VEU4"/>
<dbReference type="PANTHER" id="PTHR47992">
    <property type="entry name" value="PROTEIN PHOSPHATASE"/>
    <property type="match status" value="1"/>
</dbReference>
<keyword evidence="3" id="KW-1185">Reference proteome</keyword>
<evidence type="ECO:0000259" key="1">
    <source>
        <dbReference type="PROSITE" id="PS51746"/>
    </source>
</evidence>
<dbReference type="SMART" id="SM00331">
    <property type="entry name" value="PP2C_SIG"/>
    <property type="match status" value="1"/>
</dbReference>
<proteinExistence type="predicted"/>
<protein>
    <submittedName>
        <fullName evidence="2">Serine/threonine-protein phosphatase</fullName>
    </submittedName>
</protein>
<dbReference type="KEGG" id="cjap:GWK36_11010"/>
<dbReference type="InterPro" id="IPR015655">
    <property type="entry name" value="PP2C"/>
</dbReference>
<accession>A0A6G7VEU4</accession>
<feature type="domain" description="PPM-type phosphatase" evidence="1">
    <location>
        <begin position="13"/>
        <end position="255"/>
    </location>
</feature>